<dbReference type="PATRIC" id="fig|52133.19.peg.590"/>
<accession>A0A150HZJ6</accession>
<dbReference type="EMBL" id="JRHX01000028">
    <property type="protein sequence ID" value="KXZ72310.1"/>
    <property type="molecule type" value="Genomic_DNA"/>
</dbReference>
<dbReference type="Proteomes" id="UP000075544">
    <property type="component" value="Unassembled WGS sequence"/>
</dbReference>
<gene>
    <name evidence="1" type="ORF">AVENLUH13518_00567</name>
</gene>
<dbReference type="RefSeq" id="WP_061523922.1">
    <property type="nucleotide sequence ID" value="NZ_JRHX01000028.1"/>
</dbReference>
<name>A0A150HZJ6_9GAMM</name>
<proteinExistence type="predicted"/>
<evidence type="ECO:0008006" key="3">
    <source>
        <dbReference type="Google" id="ProtNLM"/>
    </source>
</evidence>
<comment type="caution">
    <text evidence="1">The sequence shown here is derived from an EMBL/GenBank/DDBJ whole genome shotgun (WGS) entry which is preliminary data.</text>
</comment>
<sequence>MLFKQKNIIIVSAITGILLSGCATKTLITKDHKTYNRTTKVTLVEDNVVAFGRPAQLSANLPKDSIVIAGQKNSYVLTQGGAQFFTLISKLDPKNIQITRDLSFYSEKNDGHFSGTLPLSYVKLKEDLSKKDLAFFIENGARECSSSSDERMQAQRFCFDLKLAGVVYPVANNLTSLKALSKSYQVTIFTNKQESYQSKSSLNPFEKLVLLPFAVAIDVVSLPFQAADKIFD</sequence>
<organism evidence="1 2">
    <name type="scientific">Acinetobacter venetianus</name>
    <dbReference type="NCBI Taxonomy" id="52133"/>
    <lineage>
        <taxon>Bacteria</taxon>
        <taxon>Pseudomonadati</taxon>
        <taxon>Pseudomonadota</taxon>
        <taxon>Gammaproteobacteria</taxon>
        <taxon>Moraxellales</taxon>
        <taxon>Moraxellaceae</taxon>
        <taxon>Acinetobacter</taxon>
    </lineage>
</organism>
<evidence type="ECO:0000313" key="2">
    <source>
        <dbReference type="Proteomes" id="UP000075544"/>
    </source>
</evidence>
<reference evidence="1 2" key="1">
    <citation type="journal article" date="2016" name="Sci. Rep.">
        <title>Genomic and phenotypic characterization of the species Acinetobacter venetianus.</title>
        <authorList>
            <person name="Fondi M."/>
            <person name="Maida I."/>
            <person name="Perrin E."/>
            <person name="Orlandini V."/>
            <person name="La Torre L."/>
            <person name="Bosi E."/>
            <person name="Negroni A."/>
            <person name="Zanaroli G."/>
            <person name="Fava F."/>
            <person name="Decorosi F."/>
            <person name="Giovannetti L."/>
            <person name="Viti C."/>
            <person name="Vaneechoutte M."/>
            <person name="Dijkshoorn L."/>
            <person name="Fani R."/>
        </authorList>
    </citation>
    <scope>NUCLEOTIDE SEQUENCE [LARGE SCALE GENOMIC DNA]</scope>
    <source>
        <strain evidence="1 2">LUH13518</strain>
    </source>
</reference>
<evidence type="ECO:0000313" key="1">
    <source>
        <dbReference type="EMBL" id="KXZ72310.1"/>
    </source>
</evidence>
<protein>
    <recommendedName>
        <fullName evidence="3">Lipoprotein</fullName>
    </recommendedName>
</protein>
<dbReference type="PROSITE" id="PS51257">
    <property type="entry name" value="PROKAR_LIPOPROTEIN"/>
    <property type="match status" value="1"/>
</dbReference>
<dbReference type="AlphaFoldDB" id="A0A150HZJ6"/>